<evidence type="ECO:0000313" key="2">
    <source>
        <dbReference type="Proteomes" id="UP000271624"/>
    </source>
</evidence>
<reference evidence="1" key="1">
    <citation type="submission" date="2018-12" db="EMBL/GenBank/DDBJ databases">
        <authorList>
            <person name="Will S."/>
            <person name="Neumann-Schaal M."/>
            <person name="Henke P."/>
        </authorList>
    </citation>
    <scope>NUCLEOTIDE SEQUENCE</scope>
    <source>
        <strain evidence="1">PCC 7102</strain>
    </source>
</reference>
<dbReference type="EMBL" id="RSCL01000007">
    <property type="protein sequence ID" value="RUT05992.1"/>
    <property type="molecule type" value="Genomic_DNA"/>
</dbReference>
<organism evidence="1 2">
    <name type="scientific">Dulcicalothrix desertica PCC 7102</name>
    <dbReference type="NCBI Taxonomy" id="232991"/>
    <lineage>
        <taxon>Bacteria</taxon>
        <taxon>Bacillati</taxon>
        <taxon>Cyanobacteriota</taxon>
        <taxon>Cyanophyceae</taxon>
        <taxon>Nostocales</taxon>
        <taxon>Calotrichaceae</taxon>
        <taxon>Dulcicalothrix</taxon>
    </lineage>
</organism>
<proteinExistence type="predicted"/>
<dbReference type="Proteomes" id="UP000271624">
    <property type="component" value="Unassembled WGS sequence"/>
</dbReference>
<reference evidence="1" key="2">
    <citation type="journal article" date="2019" name="Genome Biol. Evol.">
        <title>Day and night: Metabolic profiles and evolutionary relationships of six axenic non-marine cyanobacteria.</title>
        <authorList>
            <person name="Will S.E."/>
            <person name="Henke P."/>
            <person name="Boedeker C."/>
            <person name="Huang S."/>
            <person name="Brinkmann H."/>
            <person name="Rohde M."/>
            <person name="Jarek M."/>
            <person name="Friedl T."/>
            <person name="Seufert S."/>
            <person name="Schumacher M."/>
            <person name="Overmann J."/>
            <person name="Neumann-Schaal M."/>
            <person name="Petersen J."/>
        </authorList>
    </citation>
    <scope>NUCLEOTIDE SEQUENCE [LARGE SCALE GENOMIC DNA]</scope>
    <source>
        <strain evidence="1">PCC 7102</strain>
    </source>
</reference>
<evidence type="ECO:0000313" key="1">
    <source>
        <dbReference type="EMBL" id="RUT05992.1"/>
    </source>
</evidence>
<accession>A0A433VIT9</accession>
<name>A0A433VIT9_9CYAN</name>
<protein>
    <submittedName>
        <fullName evidence="1">Uncharacterized protein</fullName>
    </submittedName>
</protein>
<gene>
    <name evidence="1" type="ORF">DSM106972_031980</name>
</gene>
<dbReference type="AlphaFoldDB" id="A0A433VIT9"/>
<sequence>MKPVAVRPNISFTQLVEEIITFVDTNTVVDQLIAKLWRRINVSNLSPNPSPARRGENAKVGEEGVIYQTNNDDIKRRLEISLLNAI</sequence>
<keyword evidence="2" id="KW-1185">Reference proteome</keyword>
<comment type="caution">
    <text evidence="1">The sequence shown here is derived from an EMBL/GenBank/DDBJ whole genome shotgun (WGS) entry which is preliminary data.</text>
</comment>